<dbReference type="PANTHER" id="PTHR30146:SF138">
    <property type="entry name" value="TRANSCRIPTIONAL REGULATORY PROTEIN"/>
    <property type="match status" value="1"/>
</dbReference>
<dbReference type="SUPFAM" id="SSF47413">
    <property type="entry name" value="lambda repressor-like DNA-binding domains"/>
    <property type="match status" value="1"/>
</dbReference>
<feature type="region of interest" description="Disordered" evidence="4">
    <location>
        <begin position="339"/>
        <end position="367"/>
    </location>
</feature>
<feature type="domain" description="HTH lacI-type" evidence="5">
    <location>
        <begin position="31"/>
        <end position="85"/>
    </location>
</feature>
<feature type="region of interest" description="Disordered" evidence="4">
    <location>
        <begin position="1"/>
        <end position="37"/>
    </location>
</feature>
<dbReference type="AlphaFoldDB" id="A0A1G8T5P0"/>
<dbReference type="PROSITE" id="PS50932">
    <property type="entry name" value="HTH_LACI_2"/>
    <property type="match status" value="1"/>
</dbReference>
<dbReference type="InterPro" id="IPR046335">
    <property type="entry name" value="LacI/GalR-like_sensor"/>
</dbReference>
<dbReference type="GO" id="GO:0000976">
    <property type="term" value="F:transcription cis-regulatory region binding"/>
    <property type="evidence" value="ECO:0007669"/>
    <property type="project" value="TreeGrafter"/>
</dbReference>
<dbReference type="GO" id="GO:0003700">
    <property type="term" value="F:DNA-binding transcription factor activity"/>
    <property type="evidence" value="ECO:0007669"/>
    <property type="project" value="TreeGrafter"/>
</dbReference>
<gene>
    <name evidence="6" type="ORF">SAMN05421869_11077</name>
</gene>
<dbReference type="Gene3D" id="3.40.50.2300">
    <property type="match status" value="2"/>
</dbReference>
<keyword evidence="3" id="KW-0804">Transcription</keyword>
<evidence type="ECO:0000256" key="4">
    <source>
        <dbReference type="SAM" id="MobiDB-lite"/>
    </source>
</evidence>
<dbReference type="PANTHER" id="PTHR30146">
    <property type="entry name" value="LACI-RELATED TRANSCRIPTIONAL REPRESSOR"/>
    <property type="match status" value="1"/>
</dbReference>
<evidence type="ECO:0000256" key="2">
    <source>
        <dbReference type="ARBA" id="ARBA00023125"/>
    </source>
</evidence>
<dbReference type="RefSeq" id="WP_090934290.1">
    <property type="nucleotide sequence ID" value="NZ_FNDJ01000010.1"/>
</dbReference>
<accession>A0A1G8T5P0</accession>
<dbReference type="CDD" id="cd06267">
    <property type="entry name" value="PBP1_LacI_sugar_binding-like"/>
    <property type="match status" value="1"/>
</dbReference>
<evidence type="ECO:0000313" key="6">
    <source>
        <dbReference type="EMBL" id="SDJ36793.1"/>
    </source>
</evidence>
<evidence type="ECO:0000259" key="5">
    <source>
        <dbReference type="PROSITE" id="PS50932"/>
    </source>
</evidence>
<reference evidence="6 7" key="1">
    <citation type="submission" date="2016-10" db="EMBL/GenBank/DDBJ databases">
        <authorList>
            <person name="de Groot N.N."/>
        </authorList>
    </citation>
    <scope>NUCLEOTIDE SEQUENCE [LARGE SCALE GENOMIC DNA]</scope>
    <source>
        <strain evidence="6 7">CGMCC 4.6533</strain>
    </source>
</reference>
<evidence type="ECO:0000256" key="1">
    <source>
        <dbReference type="ARBA" id="ARBA00023015"/>
    </source>
</evidence>
<dbReference type="STRING" id="633440.SAMN05421869_11077"/>
<keyword evidence="1" id="KW-0805">Transcription regulation</keyword>
<keyword evidence="2" id="KW-0238">DNA-binding</keyword>
<dbReference type="InterPro" id="IPR028082">
    <property type="entry name" value="Peripla_BP_I"/>
</dbReference>
<feature type="compositionally biased region" description="Basic and acidic residues" evidence="4">
    <location>
        <begin position="348"/>
        <end position="367"/>
    </location>
</feature>
<dbReference type="Pfam" id="PF13377">
    <property type="entry name" value="Peripla_BP_3"/>
    <property type="match status" value="1"/>
</dbReference>
<dbReference type="SMART" id="SM00354">
    <property type="entry name" value="HTH_LACI"/>
    <property type="match status" value="1"/>
</dbReference>
<dbReference type="SUPFAM" id="SSF53822">
    <property type="entry name" value="Periplasmic binding protein-like I"/>
    <property type="match status" value="1"/>
</dbReference>
<sequence length="367" mass="38392">MRASTADGDQESEQPSARPARRRGPRPAGSATISRVAEAAGVSRATVSRVMNGSTTVAAELAARVRAAAAALDYEPSVAARSLALGRTGTISLVVPDLSNPLYQGVLRGLGQAAAETGRRLLVAESNEDPEEETVLALEARRNSDGLVLASPRAPDERLRELGARLSPFVLVYREVPGCGAPSLSVDNAAGVADLVAHLTGLGHRHLVYLAGPPGSAANSERLAALRAAPGLTLTELPCGSMFDDGHAAAPAVVECGASAVVGFNDMVASGALTGLHELGVRVPADISVTGFDDIPFARYTTPPLTTVSIPKNELGRQAWDRLRALMEGEGGGYDVRFQPRLLVRDSTGPRHEAPRPREEQDGLDQR</sequence>
<evidence type="ECO:0000313" key="7">
    <source>
        <dbReference type="Proteomes" id="UP000199202"/>
    </source>
</evidence>
<dbReference type="OrthoDB" id="3258243at2"/>
<dbReference type="InterPro" id="IPR000843">
    <property type="entry name" value="HTH_LacI"/>
</dbReference>
<dbReference type="Proteomes" id="UP000199202">
    <property type="component" value="Unassembled WGS sequence"/>
</dbReference>
<dbReference type="EMBL" id="FNDJ01000010">
    <property type="protein sequence ID" value="SDJ36793.1"/>
    <property type="molecule type" value="Genomic_DNA"/>
</dbReference>
<protein>
    <submittedName>
        <fullName evidence="6">LacI family transcriptional regulator</fullName>
    </submittedName>
</protein>
<dbReference type="Gene3D" id="1.10.260.40">
    <property type="entry name" value="lambda repressor-like DNA-binding domains"/>
    <property type="match status" value="1"/>
</dbReference>
<evidence type="ECO:0000256" key="3">
    <source>
        <dbReference type="ARBA" id="ARBA00023163"/>
    </source>
</evidence>
<keyword evidence="7" id="KW-1185">Reference proteome</keyword>
<organism evidence="6 7">
    <name type="scientific">Nonomuraea jiangxiensis</name>
    <dbReference type="NCBI Taxonomy" id="633440"/>
    <lineage>
        <taxon>Bacteria</taxon>
        <taxon>Bacillati</taxon>
        <taxon>Actinomycetota</taxon>
        <taxon>Actinomycetes</taxon>
        <taxon>Streptosporangiales</taxon>
        <taxon>Streptosporangiaceae</taxon>
        <taxon>Nonomuraea</taxon>
    </lineage>
</organism>
<dbReference type="InterPro" id="IPR010982">
    <property type="entry name" value="Lambda_DNA-bd_dom_sf"/>
</dbReference>
<name>A0A1G8T5P0_9ACTN</name>
<dbReference type="Pfam" id="PF00356">
    <property type="entry name" value="LacI"/>
    <property type="match status" value="1"/>
</dbReference>
<proteinExistence type="predicted"/>